<dbReference type="GO" id="GO:0009246">
    <property type="term" value="P:enterobacterial common antigen biosynthetic process"/>
    <property type="evidence" value="ECO:0007669"/>
    <property type="project" value="TreeGrafter"/>
</dbReference>
<keyword evidence="12" id="KW-1185">Reference proteome</keyword>
<dbReference type="Pfam" id="PF01757">
    <property type="entry name" value="Acyl_transf_3"/>
    <property type="match status" value="1"/>
</dbReference>
<name>A0A1S2V863_9PSED</name>
<evidence type="ECO:0000313" key="11">
    <source>
        <dbReference type="Proteomes" id="UP000181661"/>
    </source>
</evidence>
<gene>
    <name evidence="9" type="ORF">BFL40_05510</name>
    <name evidence="10" type="ORF">SAMN04515675_1774</name>
</gene>
<dbReference type="PANTHER" id="PTHR40074">
    <property type="entry name" value="O-ACETYLTRANSFERASE WECH"/>
    <property type="match status" value="1"/>
</dbReference>
<evidence type="ECO:0000256" key="4">
    <source>
        <dbReference type="ARBA" id="ARBA00022692"/>
    </source>
</evidence>
<feature type="transmembrane region" description="Helical" evidence="7">
    <location>
        <begin position="316"/>
        <end position="336"/>
    </location>
</feature>
<feature type="transmembrane region" description="Helical" evidence="7">
    <location>
        <begin position="159"/>
        <end position="176"/>
    </location>
</feature>
<comment type="subcellular location">
    <subcellularLocation>
        <location evidence="1">Cell membrane</location>
        <topology evidence="1">Multi-pass membrane protein</topology>
    </subcellularLocation>
</comment>
<evidence type="ECO:0000256" key="1">
    <source>
        <dbReference type="ARBA" id="ARBA00004651"/>
    </source>
</evidence>
<proteinExistence type="inferred from homology"/>
<reference evidence="9 11" key="1">
    <citation type="submission" date="2016-08" db="EMBL/GenBank/DDBJ databases">
        <title>Draft genome sequence of Pseudomonas costantinii LMG 22119, type strain isolated from cultivated mushroom (Agaricus bisporus) sporophores.</title>
        <authorList>
            <person name="Tambong J.T."/>
        </authorList>
    </citation>
    <scope>NUCLEOTIDE SEQUENCE [LARGE SCALE GENOMIC DNA]</scope>
    <source>
        <strain evidence="9 11">LMG 22119</strain>
    </source>
</reference>
<evidence type="ECO:0000313" key="10">
    <source>
        <dbReference type="EMBL" id="SED61782.1"/>
    </source>
</evidence>
<feature type="transmembrane region" description="Helical" evidence="7">
    <location>
        <begin position="12"/>
        <end position="34"/>
    </location>
</feature>
<feature type="transmembrane region" description="Helical" evidence="7">
    <location>
        <begin position="215"/>
        <end position="235"/>
    </location>
</feature>
<comment type="caution">
    <text evidence="9">The sequence shown here is derived from an EMBL/GenBank/DDBJ whole genome shotgun (WGS) entry which is preliminary data.</text>
</comment>
<keyword evidence="3" id="KW-1003">Cell membrane</keyword>
<reference evidence="10 12" key="2">
    <citation type="submission" date="2016-10" db="EMBL/GenBank/DDBJ databases">
        <authorList>
            <person name="Varghese N."/>
            <person name="Submissions S."/>
        </authorList>
    </citation>
    <scope>NUCLEOTIDE SEQUENCE [LARGE SCALE GENOMIC DNA]</scope>
    <source>
        <strain evidence="10 12">BS2773</strain>
    </source>
</reference>
<accession>A0A1S2V863</accession>
<dbReference type="PANTHER" id="PTHR40074:SF2">
    <property type="entry name" value="O-ACETYLTRANSFERASE WECH"/>
    <property type="match status" value="1"/>
</dbReference>
<dbReference type="GO" id="GO:0005886">
    <property type="term" value="C:plasma membrane"/>
    <property type="evidence" value="ECO:0007669"/>
    <property type="project" value="UniProtKB-SubCell"/>
</dbReference>
<evidence type="ECO:0000259" key="8">
    <source>
        <dbReference type="Pfam" id="PF01757"/>
    </source>
</evidence>
<feature type="transmembrane region" description="Helical" evidence="7">
    <location>
        <begin position="278"/>
        <end position="296"/>
    </location>
</feature>
<feature type="transmembrane region" description="Helical" evidence="7">
    <location>
        <begin position="247"/>
        <end position="266"/>
    </location>
</feature>
<evidence type="ECO:0000256" key="6">
    <source>
        <dbReference type="ARBA" id="ARBA00023136"/>
    </source>
</evidence>
<dbReference type="Proteomes" id="UP000181661">
    <property type="component" value="Unassembled WGS sequence"/>
</dbReference>
<evidence type="ECO:0000256" key="5">
    <source>
        <dbReference type="ARBA" id="ARBA00022989"/>
    </source>
</evidence>
<feature type="transmembrane region" description="Helical" evidence="7">
    <location>
        <begin position="126"/>
        <end position="147"/>
    </location>
</feature>
<dbReference type="OrthoDB" id="1072135at2"/>
<evidence type="ECO:0000256" key="2">
    <source>
        <dbReference type="ARBA" id="ARBA00007400"/>
    </source>
</evidence>
<organism evidence="9 11">
    <name type="scientific">Pseudomonas costantinii</name>
    <dbReference type="NCBI Taxonomy" id="168469"/>
    <lineage>
        <taxon>Bacteria</taxon>
        <taxon>Pseudomonadati</taxon>
        <taxon>Pseudomonadota</taxon>
        <taxon>Gammaproteobacteria</taxon>
        <taxon>Pseudomonadales</taxon>
        <taxon>Pseudomonadaceae</taxon>
        <taxon>Pseudomonas</taxon>
    </lineage>
</organism>
<dbReference type="InterPro" id="IPR002656">
    <property type="entry name" value="Acyl_transf_3_dom"/>
</dbReference>
<feature type="transmembrane region" description="Helical" evidence="7">
    <location>
        <begin position="54"/>
        <end position="73"/>
    </location>
</feature>
<keyword evidence="6 7" id="KW-0472">Membrane</keyword>
<protein>
    <submittedName>
        <fullName evidence="10">Surface polysaccharide O-acyltransferase, integral membrane enzyme</fullName>
    </submittedName>
</protein>
<keyword evidence="4 7" id="KW-0812">Transmembrane</keyword>
<feature type="transmembrane region" description="Helical" evidence="7">
    <location>
        <begin position="85"/>
        <end position="106"/>
    </location>
</feature>
<feature type="domain" description="Acyltransferase 3" evidence="8">
    <location>
        <begin position="11"/>
        <end position="333"/>
    </location>
</feature>
<evidence type="ECO:0000256" key="3">
    <source>
        <dbReference type="ARBA" id="ARBA00022475"/>
    </source>
</evidence>
<keyword evidence="5 7" id="KW-1133">Transmembrane helix</keyword>
<dbReference type="Proteomes" id="UP000182179">
    <property type="component" value="Unassembled WGS sequence"/>
</dbReference>
<dbReference type="GO" id="GO:0016413">
    <property type="term" value="F:O-acetyltransferase activity"/>
    <property type="evidence" value="ECO:0007669"/>
    <property type="project" value="TreeGrafter"/>
</dbReference>
<feature type="transmembrane region" description="Helical" evidence="7">
    <location>
        <begin position="182"/>
        <end position="203"/>
    </location>
</feature>
<dbReference type="RefSeq" id="WP_071482995.1">
    <property type="nucleotide sequence ID" value="NZ_FNTS01000002.1"/>
</dbReference>
<evidence type="ECO:0000313" key="9">
    <source>
        <dbReference type="EMBL" id="OIN54158.1"/>
    </source>
</evidence>
<evidence type="ECO:0000256" key="7">
    <source>
        <dbReference type="SAM" id="Phobius"/>
    </source>
</evidence>
<dbReference type="EMBL" id="FNTS01000002">
    <property type="protein sequence ID" value="SED61782.1"/>
    <property type="molecule type" value="Genomic_DNA"/>
</dbReference>
<evidence type="ECO:0000313" key="12">
    <source>
        <dbReference type="Proteomes" id="UP000182179"/>
    </source>
</evidence>
<comment type="similarity">
    <text evidence="2">Belongs to the acyltransferase 3 family.</text>
</comment>
<dbReference type="EMBL" id="MDDR01000007">
    <property type="protein sequence ID" value="OIN54158.1"/>
    <property type="molecule type" value="Genomic_DNA"/>
</dbReference>
<sequence length="348" mass="38204">MTQQKELGRLAWADACRLIAMLGVIIIHVSAPIFYSAKSISLGSFLTATALDSVARVAVPLFAMLSGALLLGREGSGALTGVMSRLLKVAIPLAFWSVIYVFWVNYWEGRPLSITGALLQSLKGPVMYHLWFVYMIMGVYVVLPILQPLSVALLASKRFAVYFFGIWFLANAIKVYDHEPILNHLVLTDFLHWPGYFLLGFYLSKSNVFKALPSWFSLIVLGLASATTFLLSWYLNSDAPAPVETAMEYFSPNVMLASVAAFLLIGKIELSPRLIRPVAFFSGLVFPVYFMHLLVIELIKSGMLGFTLGLASMSSFSAILSLSLATFFVSLGIAAVTRAIPYSSRLVG</sequence>
<dbReference type="AlphaFoldDB" id="A0A1S2V863"/>